<proteinExistence type="predicted"/>
<evidence type="ECO:0000313" key="2">
    <source>
        <dbReference type="Proteomes" id="UP000053097"/>
    </source>
</evidence>
<gene>
    <name evidence="1" type="ORF">X777_06643</name>
</gene>
<reference evidence="1 2" key="1">
    <citation type="journal article" date="2014" name="Curr. Biol.">
        <title>The genome of the clonal raider ant Cerapachys biroi.</title>
        <authorList>
            <person name="Oxley P.R."/>
            <person name="Ji L."/>
            <person name="Fetter-Pruneda I."/>
            <person name="McKenzie S.K."/>
            <person name="Li C."/>
            <person name="Hu H."/>
            <person name="Zhang G."/>
            <person name="Kronauer D.J."/>
        </authorList>
    </citation>
    <scope>NUCLEOTIDE SEQUENCE [LARGE SCALE GENOMIC DNA]</scope>
</reference>
<protein>
    <submittedName>
        <fullName evidence="1">Uncharacterized protein</fullName>
    </submittedName>
</protein>
<accession>A0A026WFN7</accession>
<name>A0A026WFN7_OOCBI</name>
<evidence type="ECO:0000313" key="1">
    <source>
        <dbReference type="EMBL" id="EZA53839.1"/>
    </source>
</evidence>
<organism evidence="1 2">
    <name type="scientific">Ooceraea biroi</name>
    <name type="common">Clonal raider ant</name>
    <name type="synonym">Cerapachys biroi</name>
    <dbReference type="NCBI Taxonomy" id="2015173"/>
    <lineage>
        <taxon>Eukaryota</taxon>
        <taxon>Metazoa</taxon>
        <taxon>Ecdysozoa</taxon>
        <taxon>Arthropoda</taxon>
        <taxon>Hexapoda</taxon>
        <taxon>Insecta</taxon>
        <taxon>Pterygota</taxon>
        <taxon>Neoptera</taxon>
        <taxon>Endopterygota</taxon>
        <taxon>Hymenoptera</taxon>
        <taxon>Apocrita</taxon>
        <taxon>Aculeata</taxon>
        <taxon>Formicoidea</taxon>
        <taxon>Formicidae</taxon>
        <taxon>Dorylinae</taxon>
        <taxon>Ooceraea</taxon>
    </lineage>
</organism>
<dbReference type="Proteomes" id="UP000053097">
    <property type="component" value="Unassembled WGS sequence"/>
</dbReference>
<dbReference type="EMBL" id="KK107265">
    <property type="protein sequence ID" value="EZA53839.1"/>
    <property type="molecule type" value="Genomic_DNA"/>
</dbReference>
<dbReference type="AlphaFoldDB" id="A0A026WFN7"/>
<sequence length="62" mass="7303">MKSGHDFKWNQVEILDEKRSYRKRLVSEMINIKSQLNPLNLQSDTLLLPNVYSPILNDFPSQ</sequence>
<keyword evidence="2" id="KW-1185">Reference proteome</keyword>